<gene>
    <name evidence="12" type="ORF">SE15_02915</name>
</gene>
<evidence type="ECO:0000256" key="5">
    <source>
        <dbReference type="ARBA" id="ARBA00022500"/>
    </source>
</evidence>
<evidence type="ECO:0000256" key="9">
    <source>
        <dbReference type="ARBA" id="ARBA00023136"/>
    </source>
</evidence>
<comment type="similarity">
    <text evidence="3 10">Belongs to the FliL family.</text>
</comment>
<dbReference type="GO" id="GO:0009425">
    <property type="term" value="C:bacterial-type flagellum basal body"/>
    <property type="evidence" value="ECO:0007669"/>
    <property type="project" value="InterPro"/>
</dbReference>
<comment type="subcellular location">
    <subcellularLocation>
        <location evidence="2">Cell membrane</location>
        <topology evidence="2">Single-pass membrane protein</topology>
    </subcellularLocation>
</comment>
<evidence type="ECO:0000256" key="1">
    <source>
        <dbReference type="ARBA" id="ARBA00002254"/>
    </source>
</evidence>
<keyword evidence="6 10" id="KW-0812">Transmembrane</keyword>
<dbReference type="Pfam" id="PF03748">
    <property type="entry name" value="FliL"/>
    <property type="match status" value="1"/>
</dbReference>
<sequence length="201" mass="22043">MAKVTNILSIVLKVAVVLTLLTGNLLSLAVAYIVFAPDDLPKPFYLSYSYPGQARNDGAPIASEAPTLALPTPTPHILPGQGVMIDTGAKIINLADPTGRRYIRINVVLEFRPEALPETQSTKAKGESQPTDPNQSLKDDINQKLPLINDVIITLISTKTFDMLYTAEGKEQLRQDIMNGINTRIPEHQVIAVYFSEFVVE</sequence>
<evidence type="ECO:0000256" key="3">
    <source>
        <dbReference type="ARBA" id="ARBA00008281"/>
    </source>
</evidence>
<evidence type="ECO:0000256" key="8">
    <source>
        <dbReference type="ARBA" id="ARBA00022989"/>
    </source>
</evidence>
<dbReference type="PANTHER" id="PTHR35091:SF2">
    <property type="entry name" value="FLAGELLAR PROTEIN FLIL"/>
    <property type="match status" value="1"/>
</dbReference>
<feature type="region of interest" description="Disordered" evidence="11">
    <location>
        <begin position="118"/>
        <end position="140"/>
    </location>
</feature>
<dbReference type="PANTHER" id="PTHR35091">
    <property type="entry name" value="FLAGELLAR PROTEIN FLIL"/>
    <property type="match status" value="1"/>
</dbReference>
<keyword evidence="5 10" id="KW-0145">Chemotaxis</keyword>
<dbReference type="GO" id="GO:0006935">
    <property type="term" value="P:chemotaxis"/>
    <property type="evidence" value="ECO:0007669"/>
    <property type="project" value="UniProtKB-KW"/>
</dbReference>
<evidence type="ECO:0000256" key="10">
    <source>
        <dbReference type="RuleBase" id="RU364125"/>
    </source>
</evidence>
<dbReference type="EMBL" id="LGKO01000002">
    <property type="protein sequence ID" value="KPL84140.1"/>
    <property type="molecule type" value="Genomic_DNA"/>
</dbReference>
<protein>
    <recommendedName>
        <fullName evidence="10">Flagellar protein FliL</fullName>
    </recommendedName>
</protein>
<dbReference type="STRING" id="869279.SE15_02915"/>
<keyword evidence="13" id="KW-1185">Reference proteome</keyword>
<dbReference type="OrthoDB" id="9799777at2"/>
<reference evidence="12 13" key="1">
    <citation type="submission" date="2015-07" db="EMBL/GenBank/DDBJ databases">
        <title>Whole genome sequence of Thermanaerothrix daxensis DSM 23592.</title>
        <authorList>
            <person name="Hemp J."/>
            <person name="Ward L.M."/>
            <person name="Pace L.A."/>
            <person name="Fischer W.W."/>
        </authorList>
    </citation>
    <scope>NUCLEOTIDE SEQUENCE [LARGE SCALE GENOMIC DNA]</scope>
    <source>
        <strain evidence="12 13">GNS-1</strain>
    </source>
</reference>
<dbReference type="GO" id="GO:0071978">
    <property type="term" value="P:bacterial-type flagellum-dependent swarming motility"/>
    <property type="evidence" value="ECO:0007669"/>
    <property type="project" value="TreeGrafter"/>
</dbReference>
<organism evidence="12 13">
    <name type="scientific">Thermanaerothrix daxensis</name>
    <dbReference type="NCBI Taxonomy" id="869279"/>
    <lineage>
        <taxon>Bacteria</taxon>
        <taxon>Bacillati</taxon>
        <taxon>Chloroflexota</taxon>
        <taxon>Anaerolineae</taxon>
        <taxon>Anaerolineales</taxon>
        <taxon>Anaerolineaceae</taxon>
        <taxon>Thermanaerothrix</taxon>
    </lineage>
</organism>
<dbReference type="Proteomes" id="UP000050544">
    <property type="component" value="Unassembled WGS sequence"/>
</dbReference>
<dbReference type="AlphaFoldDB" id="A0A0P6XV57"/>
<name>A0A0P6XV57_9CHLR</name>
<dbReference type="RefSeq" id="WP_054520593.1">
    <property type="nucleotide sequence ID" value="NZ_LGKO01000002.1"/>
</dbReference>
<evidence type="ECO:0000313" key="13">
    <source>
        <dbReference type="Proteomes" id="UP000050544"/>
    </source>
</evidence>
<proteinExistence type="inferred from homology"/>
<evidence type="ECO:0000256" key="2">
    <source>
        <dbReference type="ARBA" id="ARBA00004162"/>
    </source>
</evidence>
<accession>A0A0P6XV57</accession>
<evidence type="ECO:0000256" key="4">
    <source>
        <dbReference type="ARBA" id="ARBA00022475"/>
    </source>
</evidence>
<evidence type="ECO:0000256" key="6">
    <source>
        <dbReference type="ARBA" id="ARBA00022692"/>
    </source>
</evidence>
<comment type="function">
    <text evidence="1 10">Controls the rotational direction of flagella during chemotaxis.</text>
</comment>
<keyword evidence="8 10" id="KW-1133">Transmembrane helix</keyword>
<dbReference type="InterPro" id="IPR005503">
    <property type="entry name" value="FliL"/>
</dbReference>
<keyword evidence="4 10" id="KW-1003">Cell membrane</keyword>
<feature type="transmembrane region" description="Helical" evidence="10">
    <location>
        <begin position="12"/>
        <end position="35"/>
    </location>
</feature>
<evidence type="ECO:0000313" key="12">
    <source>
        <dbReference type="EMBL" id="KPL84140.1"/>
    </source>
</evidence>
<evidence type="ECO:0000256" key="7">
    <source>
        <dbReference type="ARBA" id="ARBA00022779"/>
    </source>
</evidence>
<feature type="compositionally biased region" description="Polar residues" evidence="11">
    <location>
        <begin position="118"/>
        <end position="136"/>
    </location>
</feature>
<comment type="caution">
    <text evidence="12">The sequence shown here is derived from an EMBL/GenBank/DDBJ whole genome shotgun (WGS) entry which is preliminary data.</text>
</comment>
<keyword evidence="9 10" id="KW-0472">Membrane</keyword>
<dbReference type="GO" id="GO:0005886">
    <property type="term" value="C:plasma membrane"/>
    <property type="evidence" value="ECO:0007669"/>
    <property type="project" value="UniProtKB-SubCell"/>
</dbReference>
<evidence type="ECO:0000256" key="11">
    <source>
        <dbReference type="SAM" id="MobiDB-lite"/>
    </source>
</evidence>
<keyword evidence="7 10" id="KW-0283">Flagellar rotation</keyword>